<name>A0A164ZPE9_DAUCS</name>
<dbReference type="OrthoDB" id="20582at2759"/>
<gene>
    <name evidence="5" type="ORF">DCAR_019448</name>
    <name evidence="6" type="ORF">DCAR_0522248</name>
</gene>
<dbReference type="GO" id="GO:0006406">
    <property type="term" value="P:mRNA export from nucleus"/>
    <property type="evidence" value="ECO:0007669"/>
    <property type="project" value="TreeGrafter"/>
</dbReference>
<evidence type="ECO:0000256" key="1">
    <source>
        <dbReference type="ARBA" id="ARBA00004123"/>
    </source>
</evidence>
<feature type="compositionally biased region" description="Polar residues" evidence="4">
    <location>
        <begin position="270"/>
        <end position="285"/>
    </location>
</feature>
<dbReference type="KEGG" id="dcr:108223307"/>
<dbReference type="AlphaFoldDB" id="A0A164ZPE9"/>
<feature type="compositionally biased region" description="Basic and acidic residues" evidence="4">
    <location>
        <begin position="539"/>
        <end position="556"/>
    </location>
</feature>
<dbReference type="Pfam" id="PF09766">
    <property type="entry name" value="FmiP_Thoc5"/>
    <property type="match status" value="1"/>
</dbReference>
<evidence type="ECO:0000313" key="6">
    <source>
        <dbReference type="EMBL" id="WOH02858.1"/>
    </source>
</evidence>
<dbReference type="PANTHER" id="PTHR13375">
    <property type="entry name" value="FMS INTERACTING PROTEIN"/>
    <property type="match status" value="1"/>
</dbReference>
<proteinExistence type="inferred from homology"/>
<dbReference type="GO" id="GO:0003729">
    <property type="term" value="F:mRNA binding"/>
    <property type="evidence" value="ECO:0007669"/>
    <property type="project" value="TreeGrafter"/>
</dbReference>
<dbReference type="PANTHER" id="PTHR13375:SF3">
    <property type="entry name" value="THO COMPLEX SUBUNIT 5 HOMOLOG"/>
    <property type="match status" value="1"/>
</dbReference>
<evidence type="ECO:0000256" key="2">
    <source>
        <dbReference type="ARBA" id="ARBA00008044"/>
    </source>
</evidence>
<dbReference type="Proteomes" id="UP000077755">
    <property type="component" value="Chromosome 5"/>
</dbReference>
<evidence type="ECO:0008006" key="8">
    <source>
        <dbReference type="Google" id="ProtNLM"/>
    </source>
</evidence>
<keyword evidence="7" id="KW-1185">Reference proteome</keyword>
<dbReference type="Gramene" id="KZM96206">
    <property type="protein sequence ID" value="KZM96206"/>
    <property type="gene ID" value="DCAR_019448"/>
</dbReference>
<evidence type="ECO:0000256" key="4">
    <source>
        <dbReference type="SAM" id="MobiDB-lite"/>
    </source>
</evidence>
<feature type="region of interest" description="Disordered" evidence="4">
    <location>
        <begin position="270"/>
        <end position="316"/>
    </location>
</feature>
<organism evidence="5">
    <name type="scientific">Daucus carota subsp. sativus</name>
    <name type="common">Carrot</name>
    <dbReference type="NCBI Taxonomy" id="79200"/>
    <lineage>
        <taxon>Eukaryota</taxon>
        <taxon>Viridiplantae</taxon>
        <taxon>Streptophyta</taxon>
        <taxon>Embryophyta</taxon>
        <taxon>Tracheophyta</taxon>
        <taxon>Spermatophyta</taxon>
        <taxon>Magnoliopsida</taxon>
        <taxon>eudicotyledons</taxon>
        <taxon>Gunneridae</taxon>
        <taxon>Pentapetalae</taxon>
        <taxon>asterids</taxon>
        <taxon>campanulids</taxon>
        <taxon>Apiales</taxon>
        <taxon>Apiaceae</taxon>
        <taxon>Apioideae</taxon>
        <taxon>Scandiceae</taxon>
        <taxon>Daucinae</taxon>
        <taxon>Daucus</taxon>
        <taxon>Daucus sect. Daucus</taxon>
    </lineage>
</organism>
<dbReference type="OMA" id="KDMECTP"/>
<comment type="subcellular location">
    <subcellularLocation>
        <location evidence="1">Nucleus</location>
    </subcellularLocation>
</comment>
<evidence type="ECO:0000313" key="7">
    <source>
        <dbReference type="Proteomes" id="UP000077755"/>
    </source>
</evidence>
<evidence type="ECO:0000256" key="3">
    <source>
        <dbReference type="ARBA" id="ARBA00023242"/>
    </source>
</evidence>
<protein>
    <recommendedName>
        <fullName evidence="8">THO complex subunit 5B</fullName>
    </recommendedName>
</protein>
<evidence type="ECO:0000313" key="5">
    <source>
        <dbReference type="EMBL" id="KZM96206.1"/>
    </source>
</evidence>
<dbReference type="EMBL" id="LNRQ01000005">
    <property type="protein sequence ID" value="KZM96206.1"/>
    <property type="molecule type" value="Genomic_DNA"/>
</dbReference>
<reference evidence="5" key="1">
    <citation type="journal article" date="2016" name="Nat. Genet.">
        <title>A high-quality carrot genome assembly provides new insights into carotenoid accumulation and asterid genome evolution.</title>
        <authorList>
            <person name="Iorizzo M."/>
            <person name="Ellison S."/>
            <person name="Senalik D."/>
            <person name="Zeng P."/>
            <person name="Satapoomin P."/>
            <person name="Huang J."/>
            <person name="Bowman M."/>
            <person name="Iovene M."/>
            <person name="Sanseverino W."/>
            <person name="Cavagnaro P."/>
            <person name="Yildiz M."/>
            <person name="Macko-Podgorni A."/>
            <person name="Moranska E."/>
            <person name="Grzebelus E."/>
            <person name="Grzebelus D."/>
            <person name="Ashrafi H."/>
            <person name="Zheng Z."/>
            <person name="Cheng S."/>
            <person name="Spooner D."/>
            <person name="Van Deynze A."/>
            <person name="Simon P."/>
        </authorList>
    </citation>
    <scope>NUCLEOTIDE SEQUENCE [LARGE SCALE GENOMIC DNA]</scope>
    <source>
        <tissue evidence="5">Leaf</tissue>
    </source>
</reference>
<feature type="region of interest" description="Disordered" evidence="4">
    <location>
        <begin position="539"/>
        <end position="563"/>
    </location>
</feature>
<accession>A0A164ZPE9</accession>
<comment type="similarity">
    <text evidence="2">Belongs to the THOC5 family.</text>
</comment>
<keyword evidence="3" id="KW-0539">Nucleus</keyword>
<dbReference type="EMBL" id="CP093347">
    <property type="protein sequence ID" value="WOH02858.1"/>
    <property type="molecule type" value="Genomic_DNA"/>
</dbReference>
<dbReference type="InterPro" id="IPR019163">
    <property type="entry name" value="THO_Thoc5"/>
</dbReference>
<sequence>MDVTMAEPGEILPERKIDYSVYDHLQTSKSSIESIIAKMLSIKKDGLSKSQLGELVTQMSLHFVSLRQANRSILIQEDHVKQETEHAKAPVDFTTLQLQNLMYEKNHYVKAIKACKDFKSKYPDIELVPEEEFFRDAPEDIKNSVISKDSAQNLMMKRLNFELLQRKELCKLTEKLEQQKKNLLETIANRKKFLSSLPSHLKSLKKASLPVQHQLGVLHTKKTKQKQLAELLPPPLYVLYSQLVAQKDAFGENIDLEIVGSVKDAQTFARQQANKDTGISTSQDNSKVEDDAPDDEDDGQRRRKRPKKVPAKESLDPAGIYQAHPLKTVLHIYDDEVSDSKSKLITLKFEYLLKLNVICVGIEGSNDGPEHNILCNLFPDDPGFELPHESAKLRVGKTVVFDEKRISRPYKWAQHLGGIDFLPEVSPLSSGSYAPVSEAAKHSATTSGLSVYRQQNRVETVLQRIRDRKKAQLALAEQLHLLMELKWPTVTCNSVPWAVHAPLCTLCSWVHVGSLPSSVAPLTVGETEQVKIPPETEIAQKPDTSKEEVENAREDGELPSLVAPPISDIDVKRTSTKGSDYDHSKQLALISKSVASPISKGKSLSFKKNDEDVDLLMLDSGSDLDEQAIEPETESVPTAGGDEIVDYSWVERGVQEYCFVLNRKADVGDKNMKLEAKVKIFMEYPLRPPLFTLTLSVTSIGGASHNDTGNSDWYNELRAMEAEVNAHIMKMIPSTEENYILGHQICFLAMLFDFYMEEEAGCDKKKRTSVVDIGLSRPVNGGLVSRTYRGRDHRKMISWKSNGCTSGYPC</sequence>
<dbReference type="STRING" id="79200.A0A164ZPE9"/>
<reference evidence="6" key="2">
    <citation type="submission" date="2022-03" db="EMBL/GenBank/DDBJ databases">
        <title>Draft title - Genomic analysis of global carrot germplasm unveils the trajectory of domestication and the origin of high carotenoid orange carrot.</title>
        <authorList>
            <person name="Iorizzo M."/>
            <person name="Ellison S."/>
            <person name="Senalik D."/>
            <person name="Macko-Podgorni A."/>
            <person name="Grzebelus D."/>
            <person name="Bostan H."/>
            <person name="Rolling W."/>
            <person name="Curaba J."/>
            <person name="Simon P."/>
        </authorList>
    </citation>
    <scope>NUCLEOTIDE SEQUENCE</scope>
    <source>
        <tissue evidence="6">Leaf</tissue>
    </source>
</reference>
<dbReference type="GO" id="GO:0000445">
    <property type="term" value="C:THO complex part of transcription export complex"/>
    <property type="evidence" value="ECO:0007669"/>
    <property type="project" value="TreeGrafter"/>
</dbReference>